<dbReference type="Proteomes" id="UP000177235">
    <property type="component" value="Unassembled WGS sequence"/>
</dbReference>
<keyword evidence="4 5" id="KW-0804">Transcription</keyword>
<dbReference type="Gene3D" id="1.10.10.10">
    <property type="entry name" value="Winged helix-like DNA-binding domain superfamily/Winged helix DNA-binding domain"/>
    <property type="match status" value="1"/>
</dbReference>
<dbReference type="SUPFAM" id="SSF55781">
    <property type="entry name" value="GAF domain-like"/>
    <property type="match status" value="1"/>
</dbReference>
<feature type="coiled-coil region" evidence="6">
    <location>
        <begin position="116"/>
        <end position="150"/>
    </location>
</feature>
<dbReference type="PIRSF" id="PIRSF005485">
    <property type="entry name" value="HrcA"/>
    <property type="match status" value="1"/>
</dbReference>
<keyword evidence="2 5" id="KW-0805">Transcription regulation</keyword>
<protein>
    <recommendedName>
        <fullName evidence="5">Heat-inducible transcription repressor HrcA</fullName>
    </recommendedName>
</protein>
<evidence type="ECO:0000256" key="6">
    <source>
        <dbReference type="SAM" id="Coils"/>
    </source>
</evidence>
<evidence type="ECO:0000256" key="2">
    <source>
        <dbReference type="ARBA" id="ARBA00023015"/>
    </source>
</evidence>
<dbReference type="InterPro" id="IPR036388">
    <property type="entry name" value="WH-like_DNA-bd_sf"/>
</dbReference>
<keyword evidence="6" id="KW-0175">Coiled coil</keyword>
<dbReference type="InterPro" id="IPR036390">
    <property type="entry name" value="WH_DNA-bd_sf"/>
</dbReference>
<gene>
    <name evidence="5" type="primary">hrcA</name>
    <name evidence="9" type="ORF">A3J05_02995</name>
</gene>
<dbReference type="HAMAP" id="MF_00081">
    <property type="entry name" value="HrcA"/>
    <property type="match status" value="1"/>
</dbReference>
<feature type="domain" description="LexA repressor DNA-binding" evidence="8">
    <location>
        <begin position="42"/>
        <end position="96"/>
    </location>
</feature>
<dbReference type="SUPFAM" id="SSF46785">
    <property type="entry name" value="Winged helix' DNA-binding domain"/>
    <property type="match status" value="1"/>
</dbReference>
<feature type="domain" description="Heat-inducible transcription repressor HrcA C-terminal" evidence="7">
    <location>
        <begin position="114"/>
        <end position="259"/>
    </location>
</feature>
<evidence type="ECO:0000259" key="7">
    <source>
        <dbReference type="Pfam" id="PF01628"/>
    </source>
</evidence>
<reference evidence="9 10" key="1">
    <citation type="journal article" date="2016" name="Nat. Commun.">
        <title>Thousands of microbial genomes shed light on interconnected biogeochemical processes in an aquifer system.</title>
        <authorList>
            <person name="Anantharaman K."/>
            <person name="Brown C.T."/>
            <person name="Hug L.A."/>
            <person name="Sharon I."/>
            <person name="Castelle C.J."/>
            <person name="Probst A.J."/>
            <person name="Thomas B.C."/>
            <person name="Singh A."/>
            <person name="Wilkins M.J."/>
            <person name="Karaoz U."/>
            <person name="Brodie E.L."/>
            <person name="Williams K.H."/>
            <person name="Hubbard S.S."/>
            <person name="Banfield J.F."/>
        </authorList>
    </citation>
    <scope>NUCLEOTIDE SEQUENCE [LARGE SCALE GENOMIC DNA]</scope>
</reference>
<dbReference type="GO" id="GO:0003677">
    <property type="term" value="F:DNA binding"/>
    <property type="evidence" value="ECO:0007669"/>
    <property type="project" value="InterPro"/>
</dbReference>
<organism evidence="9 10">
    <name type="scientific">Candidatus Doudnabacteria bacterium RIFCSPLOWO2_02_FULL_48_13</name>
    <dbReference type="NCBI Taxonomy" id="1817845"/>
    <lineage>
        <taxon>Bacteria</taxon>
        <taxon>Candidatus Doudnaibacteriota</taxon>
    </lineage>
</organism>
<evidence type="ECO:0000256" key="3">
    <source>
        <dbReference type="ARBA" id="ARBA00023016"/>
    </source>
</evidence>
<evidence type="ECO:0000256" key="1">
    <source>
        <dbReference type="ARBA" id="ARBA00022491"/>
    </source>
</evidence>
<evidence type="ECO:0000256" key="5">
    <source>
        <dbReference type="HAMAP-Rule" id="MF_00081"/>
    </source>
</evidence>
<proteinExistence type="inferred from homology"/>
<dbReference type="InterPro" id="IPR006199">
    <property type="entry name" value="LexA_DNA-bd_dom"/>
</dbReference>
<keyword evidence="1 5" id="KW-0678">Repressor</keyword>
<evidence type="ECO:0000313" key="10">
    <source>
        <dbReference type="Proteomes" id="UP000177235"/>
    </source>
</evidence>
<dbReference type="GO" id="GO:0004252">
    <property type="term" value="F:serine-type endopeptidase activity"/>
    <property type="evidence" value="ECO:0007669"/>
    <property type="project" value="InterPro"/>
</dbReference>
<dbReference type="GO" id="GO:0006508">
    <property type="term" value="P:proteolysis"/>
    <property type="evidence" value="ECO:0007669"/>
    <property type="project" value="InterPro"/>
</dbReference>
<evidence type="ECO:0000259" key="8">
    <source>
        <dbReference type="Pfam" id="PF01726"/>
    </source>
</evidence>
<dbReference type="PANTHER" id="PTHR34824:SF1">
    <property type="entry name" value="HEAT-INDUCIBLE TRANSCRIPTION REPRESSOR HRCA"/>
    <property type="match status" value="1"/>
</dbReference>
<dbReference type="GO" id="GO:0045892">
    <property type="term" value="P:negative regulation of DNA-templated transcription"/>
    <property type="evidence" value="ECO:0007669"/>
    <property type="project" value="UniProtKB-UniRule"/>
</dbReference>
<name>A0A1F5QCY4_9BACT</name>
<evidence type="ECO:0000313" key="9">
    <source>
        <dbReference type="EMBL" id="OGF00040.1"/>
    </source>
</evidence>
<accession>A0A1F5QCY4</accession>
<dbReference type="Pfam" id="PF01726">
    <property type="entry name" value="LexA_DNA_bind"/>
    <property type="match status" value="1"/>
</dbReference>
<comment type="function">
    <text evidence="5">Negative regulator of class I heat shock genes (grpE-dnaK-dnaJ and groELS operons). Prevents heat-shock induction of these operons.</text>
</comment>
<evidence type="ECO:0000256" key="4">
    <source>
        <dbReference type="ARBA" id="ARBA00023163"/>
    </source>
</evidence>
<keyword evidence="3 5" id="KW-0346">Stress response</keyword>
<comment type="similarity">
    <text evidence="5">Belongs to the HrcA family.</text>
</comment>
<sequence length="289" mass="31715">MSSANFIMLKQIWQKLHQGPAFAKASVGKQAKLFYIMNQQNQITNRQAKILAAIIKEYSTTGLPVGSGELSEKYGFSVSAATIRNEMQALEKAGYIFQPHTSAGRVPTDAGFRFFVNKLMKHLELTQIEQQRLQQELKTLQKQYIELGKSLTKLLAKQAQGAAFALLPGNASVTGLSNVIDSSVSTEEVREIAKFLEDVSEYGGQLVKTDEVKAYIGSEAPVPLAKDFSLVVTKVNLPHGEKGVIGIIGPKRMKYARNISLLEYVKKLLATGLSAIIIVSIPQLTQFPS</sequence>
<comment type="caution">
    <text evidence="9">The sequence shown here is derived from an EMBL/GenBank/DDBJ whole genome shotgun (WGS) entry which is preliminary data.</text>
</comment>
<dbReference type="PANTHER" id="PTHR34824">
    <property type="entry name" value="HEAT-INDUCIBLE TRANSCRIPTION REPRESSOR HRCA"/>
    <property type="match status" value="1"/>
</dbReference>
<dbReference type="Pfam" id="PF01628">
    <property type="entry name" value="HrcA"/>
    <property type="match status" value="1"/>
</dbReference>
<dbReference type="EMBL" id="MFFF01000004">
    <property type="protein sequence ID" value="OGF00040.1"/>
    <property type="molecule type" value="Genomic_DNA"/>
</dbReference>
<dbReference type="AlphaFoldDB" id="A0A1F5QCY4"/>
<dbReference type="InterPro" id="IPR002571">
    <property type="entry name" value="HrcA"/>
</dbReference>
<dbReference type="InterPro" id="IPR021153">
    <property type="entry name" value="HrcA_C"/>
</dbReference>